<dbReference type="CDD" id="cd09601">
    <property type="entry name" value="M1_APN-Q_like"/>
    <property type="match status" value="1"/>
</dbReference>
<dbReference type="Gene3D" id="3.30.2010.30">
    <property type="match status" value="1"/>
</dbReference>
<evidence type="ECO:0000256" key="3">
    <source>
        <dbReference type="ARBA" id="ARBA00004609"/>
    </source>
</evidence>
<dbReference type="FunFam" id="2.60.40.1910:FF:000008">
    <property type="entry name" value="Aminopeptidase"/>
    <property type="match status" value="1"/>
</dbReference>
<keyword evidence="20" id="KW-0325">Glycoprotein</keyword>
<dbReference type="GO" id="GO:0070006">
    <property type="term" value="F:metalloaminopeptidase activity"/>
    <property type="evidence" value="ECO:0007669"/>
    <property type="project" value="TreeGrafter"/>
</dbReference>
<dbReference type="EC" id="3.4.11.2" evidence="5"/>
<dbReference type="InterPro" id="IPR024571">
    <property type="entry name" value="ERAP1-like_C_dom"/>
</dbReference>
<accession>A0AAD8A4C1</accession>
<gene>
    <name evidence="29" type="ORF">L9F63_001881</name>
</gene>
<feature type="domain" description="ERAP1-like C-terminal" evidence="27">
    <location>
        <begin position="569"/>
        <end position="896"/>
    </location>
</feature>
<keyword evidence="13" id="KW-0378">Hydrolase</keyword>
<evidence type="ECO:0000256" key="10">
    <source>
        <dbReference type="ARBA" id="ARBA00022692"/>
    </source>
</evidence>
<evidence type="ECO:0000256" key="17">
    <source>
        <dbReference type="ARBA" id="ARBA00023049"/>
    </source>
</evidence>
<evidence type="ECO:0000256" key="12">
    <source>
        <dbReference type="ARBA" id="ARBA00022729"/>
    </source>
</evidence>
<dbReference type="SUPFAM" id="SSF55486">
    <property type="entry name" value="Metalloproteases ('zincins'), catalytic domain"/>
    <property type="match status" value="1"/>
</dbReference>
<keyword evidence="16" id="KW-1133">Transmembrane helix</keyword>
<dbReference type="FunFam" id="1.10.390.10:FF:000016">
    <property type="entry name" value="Glutamyl aminopeptidase"/>
    <property type="match status" value="1"/>
</dbReference>
<evidence type="ECO:0000256" key="13">
    <source>
        <dbReference type="ARBA" id="ARBA00022801"/>
    </source>
</evidence>
<feature type="site" description="Transition state stabilizer" evidence="24">
    <location>
        <position position="412"/>
    </location>
</feature>
<dbReference type="PRINTS" id="PR00756">
    <property type="entry name" value="ALADIPTASE"/>
</dbReference>
<dbReference type="Pfam" id="PF11838">
    <property type="entry name" value="ERAP1_C"/>
    <property type="match status" value="1"/>
</dbReference>
<evidence type="ECO:0000313" key="29">
    <source>
        <dbReference type="EMBL" id="KAJ9591527.1"/>
    </source>
</evidence>
<evidence type="ECO:0000256" key="5">
    <source>
        <dbReference type="ARBA" id="ARBA00012564"/>
    </source>
</evidence>
<dbReference type="GO" id="GO:0043171">
    <property type="term" value="P:peptide catabolic process"/>
    <property type="evidence" value="ECO:0007669"/>
    <property type="project" value="TreeGrafter"/>
</dbReference>
<reference evidence="29" key="2">
    <citation type="submission" date="2023-05" db="EMBL/GenBank/DDBJ databases">
        <authorList>
            <person name="Fouks B."/>
        </authorList>
    </citation>
    <scope>NUCLEOTIDE SEQUENCE</scope>
    <source>
        <strain evidence="29">Stay&amp;Tobe</strain>
        <tissue evidence="29">Testes</tissue>
    </source>
</reference>
<comment type="similarity">
    <text evidence="4">Belongs to the peptidase M1 family.</text>
</comment>
<keyword evidence="17" id="KW-0482">Metalloprotease</keyword>
<dbReference type="Proteomes" id="UP001233999">
    <property type="component" value="Unassembled WGS sequence"/>
</dbReference>
<evidence type="ECO:0000259" key="26">
    <source>
        <dbReference type="Pfam" id="PF01433"/>
    </source>
</evidence>
<dbReference type="InterPro" id="IPR045357">
    <property type="entry name" value="Aminopeptidase_N-like_N"/>
</dbReference>
<evidence type="ECO:0000256" key="19">
    <source>
        <dbReference type="ARBA" id="ARBA00023157"/>
    </source>
</evidence>
<keyword evidence="11 23" id="KW-0479">Metal-binding</keyword>
<keyword evidence="19" id="KW-1015">Disulfide bond</keyword>
<dbReference type="FunFam" id="1.25.50.20:FF:000001">
    <property type="entry name" value="Aminopeptidase"/>
    <property type="match status" value="1"/>
</dbReference>
<dbReference type="GO" id="GO:0016285">
    <property type="term" value="F:alanyl aminopeptidase activity"/>
    <property type="evidence" value="ECO:0007669"/>
    <property type="project" value="UniProtKB-EC"/>
</dbReference>
<keyword evidence="30" id="KW-1185">Reference proteome</keyword>
<feature type="chain" id="PRO_5042270122" description="Aminopeptidase N" evidence="25">
    <location>
        <begin position="17"/>
        <end position="1179"/>
    </location>
</feature>
<dbReference type="InterPro" id="IPR042097">
    <property type="entry name" value="Aminopeptidase_N-like_N_sf"/>
</dbReference>
<dbReference type="GO" id="GO:0005737">
    <property type="term" value="C:cytoplasm"/>
    <property type="evidence" value="ECO:0007669"/>
    <property type="project" value="TreeGrafter"/>
</dbReference>
<keyword evidence="9" id="KW-0645">Protease</keyword>
<organism evidence="29 30">
    <name type="scientific">Diploptera punctata</name>
    <name type="common">Pacific beetle cockroach</name>
    <dbReference type="NCBI Taxonomy" id="6984"/>
    <lineage>
        <taxon>Eukaryota</taxon>
        <taxon>Metazoa</taxon>
        <taxon>Ecdysozoa</taxon>
        <taxon>Arthropoda</taxon>
        <taxon>Hexapoda</taxon>
        <taxon>Insecta</taxon>
        <taxon>Pterygota</taxon>
        <taxon>Neoptera</taxon>
        <taxon>Polyneoptera</taxon>
        <taxon>Dictyoptera</taxon>
        <taxon>Blattodea</taxon>
        <taxon>Blaberoidea</taxon>
        <taxon>Blaberidae</taxon>
        <taxon>Diplopterinae</taxon>
        <taxon>Diploptera</taxon>
    </lineage>
</organism>
<evidence type="ECO:0000256" key="9">
    <source>
        <dbReference type="ARBA" id="ARBA00022670"/>
    </source>
</evidence>
<keyword evidence="7" id="KW-1003">Cell membrane</keyword>
<dbReference type="EMBL" id="JASPKZ010003864">
    <property type="protein sequence ID" value="KAJ9591527.1"/>
    <property type="molecule type" value="Genomic_DNA"/>
</dbReference>
<protein>
    <recommendedName>
        <fullName evidence="6">Aminopeptidase N</fullName>
        <ecNumber evidence="5">3.4.11.2</ecNumber>
    </recommendedName>
</protein>
<evidence type="ECO:0000256" key="1">
    <source>
        <dbReference type="ARBA" id="ARBA00000098"/>
    </source>
</evidence>
<dbReference type="PANTHER" id="PTHR11533:SF253">
    <property type="entry name" value="AMINOPEPTIDASE-RELATED"/>
    <property type="match status" value="1"/>
</dbReference>
<evidence type="ECO:0000256" key="8">
    <source>
        <dbReference type="ARBA" id="ARBA00022622"/>
    </source>
</evidence>
<dbReference type="Pfam" id="PF17900">
    <property type="entry name" value="Peptidase_M1_N"/>
    <property type="match status" value="1"/>
</dbReference>
<dbReference type="PANTHER" id="PTHR11533">
    <property type="entry name" value="PROTEASE M1 ZINC METALLOPROTEASE"/>
    <property type="match status" value="1"/>
</dbReference>
<evidence type="ECO:0000256" key="6">
    <source>
        <dbReference type="ARBA" id="ARBA00015611"/>
    </source>
</evidence>
<feature type="domain" description="Peptidase M1 membrane alanine aminopeptidase" evidence="26">
    <location>
        <begin position="254"/>
        <end position="479"/>
    </location>
</feature>
<comment type="catalytic activity">
    <reaction evidence="1">
        <text>Release of an N-terminal amino acid, Xaa-|-Yaa- from a peptide, amide or arylamide. Xaa is preferably Ala, but may be most amino acids including Pro (slow action). When a terminal hydrophobic residue is followed by a prolyl residue, the two may be released as an intact Xaa-Pro dipeptide.</text>
        <dbReference type="EC" id="3.4.11.2"/>
    </reaction>
</comment>
<name>A0AAD8A4C1_DIPPU</name>
<reference evidence="29" key="1">
    <citation type="journal article" date="2023" name="IScience">
        <title>Live-bearing cockroach genome reveals convergent evolutionary mechanisms linked to viviparity in insects and beyond.</title>
        <authorList>
            <person name="Fouks B."/>
            <person name="Harrison M.C."/>
            <person name="Mikhailova A.A."/>
            <person name="Marchal E."/>
            <person name="English S."/>
            <person name="Carruthers M."/>
            <person name="Jennings E.C."/>
            <person name="Chiamaka E.L."/>
            <person name="Frigard R.A."/>
            <person name="Pippel M."/>
            <person name="Attardo G.M."/>
            <person name="Benoit J.B."/>
            <person name="Bornberg-Bauer E."/>
            <person name="Tobe S.S."/>
        </authorList>
    </citation>
    <scope>NUCLEOTIDE SEQUENCE</scope>
    <source>
        <strain evidence="29">Stay&amp;Tobe</strain>
    </source>
</reference>
<evidence type="ECO:0000259" key="27">
    <source>
        <dbReference type="Pfam" id="PF11838"/>
    </source>
</evidence>
<feature type="binding site" evidence="23">
    <location>
        <position position="330"/>
    </location>
    <ligand>
        <name>Zn(2+)</name>
        <dbReference type="ChEBI" id="CHEBI:29105"/>
        <note>catalytic</note>
    </ligand>
</feature>
<evidence type="ECO:0000256" key="20">
    <source>
        <dbReference type="ARBA" id="ARBA00023180"/>
    </source>
</evidence>
<feature type="signal peptide" evidence="25">
    <location>
        <begin position="1"/>
        <end position="16"/>
    </location>
</feature>
<dbReference type="InterPro" id="IPR001930">
    <property type="entry name" value="Peptidase_M1"/>
</dbReference>
<feature type="binding site" evidence="23">
    <location>
        <position position="349"/>
    </location>
    <ligand>
        <name>Zn(2+)</name>
        <dbReference type="ChEBI" id="CHEBI:29105"/>
        <note>catalytic</note>
    </ligand>
</feature>
<evidence type="ECO:0000256" key="7">
    <source>
        <dbReference type="ARBA" id="ARBA00022475"/>
    </source>
</evidence>
<sequence>MRTAACLLLLASLVAGEAVFRLPRNVFPIDYTIKIIVDLGSSGDYTFKGEVSIQVECKSNTEIIKLHSKELEISDGDVTVTSVENNTNLLGSQSYELENDFYILHLTQPLQDGHKYTIYIPFQGNLTEGLAGFYRSSYVDRATNRTRWLAVTQFESHDARRAFPCFDEPEFKAKFQVTLGHHKEYKSASNMPINYTGPMEGKEDWLLDHFQLSEKMSTYLLAFLVSDMEYRESKINNVNFRTWARRDALPQTEFASEIGPQVLHFYEEFFKIKYPLPKQDMVAIPDFSSGAMENWGLITYRESALLYDPNATSLDNKKSIAGVIAHELAHQWFGNLVTMKWWSDIWLNEGFATYVSTLGVQHVNPEWNALDIDAVGNMLTVFAFDSLNSSHPVFVPIDQPSKIQQIFDAISYKKGSFLLRMMSLFLGEDVFRRGLTMYLTKHKFSNAEQDDLWQCLTEVAHESNVLPQDMTVKMVMDTWTVQTGYPIITIKRDYENGTAHLSQERYIGGSGSEDKYIEGSGSEDNPCWIIPLTYTTQTEKDFETTLPRSWFTCNSTSKEVSGLPTDDHWVIFNVKIAGLYRINYDDKNWELISNILNSDKFNTIANLNRVQLVEDSMNLAWEGILPYKTTIRLLTYLQHETEYLPLSAAFSNFKDLDKMLRRTLAYGTFREYLRKLLTPIYRKTGNITDIDKLSLEGLKLKRIVVSWSCLLQMGDCVEQTRDLFNAWKKLDNPDVNNPIPLDLKSTVYCSAIRYGGEKEWRYAWDRYLSSNLATEKNNLMYALSCTRERWLLQRFLHLSVDETSGIRRQDSINVFTDVASNDVGFEVAKQFLKQNLDTLYKYHGPKASRLGRLISVLAAHMFTEEEFSEMQKFLEKNDKYLKQSNLSVKRALETIQSNIRWHKNQYQPFLDSVQYHSDTNNVKHHSNETTISQQDGTVTSVINKIILIETQNYENDFHVVKFFQLKKIQQKYTLYIPFKEKLINGLNFFYKCNYVDKTSNDIRIGRYGWEWTTSYTTPCMPTHLVEFMMSNLYYELPPQIPGTRNIIFRIWGRKDTMTQLEFAGDCSQVLSFYEKYFCLAFNLPTQDMGNIQDFDEEAMEDCPLIINRHMKPRNDLRYGLLLPSKYMFTNRDLEQMEQMILDNDEHFENSDLLIREIQQTILRNSEPYPRCYDEFIQML</sequence>
<feature type="domain" description="Aminopeptidase N-like N-terminal" evidence="28">
    <location>
        <begin position="28"/>
        <end position="220"/>
    </location>
</feature>
<dbReference type="GO" id="GO:0008270">
    <property type="term" value="F:zinc ion binding"/>
    <property type="evidence" value="ECO:0007669"/>
    <property type="project" value="InterPro"/>
</dbReference>
<dbReference type="SUPFAM" id="SSF63737">
    <property type="entry name" value="Leukotriene A4 hydrolase N-terminal domain"/>
    <property type="match status" value="1"/>
</dbReference>
<dbReference type="InterPro" id="IPR027268">
    <property type="entry name" value="Peptidase_M4/M1_CTD_sf"/>
</dbReference>
<dbReference type="Gene3D" id="1.25.50.20">
    <property type="match status" value="1"/>
</dbReference>
<evidence type="ECO:0000256" key="15">
    <source>
        <dbReference type="ARBA" id="ARBA00022968"/>
    </source>
</evidence>
<dbReference type="GO" id="GO:0005886">
    <property type="term" value="C:plasma membrane"/>
    <property type="evidence" value="ECO:0007669"/>
    <property type="project" value="UniProtKB-SubCell"/>
</dbReference>
<proteinExistence type="inferred from homology"/>
<evidence type="ECO:0000256" key="25">
    <source>
        <dbReference type="SAM" id="SignalP"/>
    </source>
</evidence>
<keyword evidence="15" id="KW-0735">Signal-anchor</keyword>
<dbReference type="InterPro" id="IPR034016">
    <property type="entry name" value="M1_APN-typ"/>
</dbReference>
<keyword evidence="21" id="KW-0449">Lipoprotein</keyword>
<dbReference type="GO" id="GO:0006508">
    <property type="term" value="P:proteolysis"/>
    <property type="evidence" value="ECO:0007669"/>
    <property type="project" value="UniProtKB-KW"/>
</dbReference>
<dbReference type="GO" id="GO:0098552">
    <property type="term" value="C:side of membrane"/>
    <property type="evidence" value="ECO:0007669"/>
    <property type="project" value="UniProtKB-KW"/>
</dbReference>
<dbReference type="Gene3D" id="2.60.40.1730">
    <property type="entry name" value="tricorn interacting facor f3 domain"/>
    <property type="match status" value="1"/>
</dbReference>
<evidence type="ECO:0000256" key="4">
    <source>
        <dbReference type="ARBA" id="ARBA00010136"/>
    </source>
</evidence>
<evidence type="ECO:0000256" key="11">
    <source>
        <dbReference type="ARBA" id="ARBA00022723"/>
    </source>
</evidence>
<evidence type="ECO:0000256" key="16">
    <source>
        <dbReference type="ARBA" id="ARBA00022989"/>
    </source>
</evidence>
<dbReference type="GO" id="GO:0005615">
    <property type="term" value="C:extracellular space"/>
    <property type="evidence" value="ECO:0007669"/>
    <property type="project" value="TreeGrafter"/>
</dbReference>
<dbReference type="Gene3D" id="1.10.390.10">
    <property type="entry name" value="Neutral Protease Domain 2"/>
    <property type="match status" value="1"/>
</dbReference>
<keyword evidence="14 23" id="KW-0862">Zinc</keyword>
<evidence type="ECO:0000256" key="23">
    <source>
        <dbReference type="PIRSR" id="PIRSR634016-3"/>
    </source>
</evidence>
<comment type="caution">
    <text evidence="29">The sequence shown here is derived from an EMBL/GenBank/DDBJ whole genome shotgun (WGS) entry which is preliminary data.</text>
</comment>
<evidence type="ECO:0000256" key="22">
    <source>
        <dbReference type="PIRSR" id="PIRSR634016-1"/>
    </source>
</evidence>
<dbReference type="InterPro" id="IPR014782">
    <property type="entry name" value="Peptidase_M1_dom"/>
</dbReference>
<feature type="active site" description="Proton acceptor" evidence="22">
    <location>
        <position position="327"/>
    </location>
</feature>
<keyword evidence="12 25" id="KW-0732">Signal</keyword>
<evidence type="ECO:0000256" key="14">
    <source>
        <dbReference type="ARBA" id="ARBA00022833"/>
    </source>
</evidence>
<evidence type="ECO:0000256" key="21">
    <source>
        <dbReference type="ARBA" id="ARBA00023288"/>
    </source>
</evidence>
<dbReference type="Gene3D" id="2.60.40.1910">
    <property type="match status" value="1"/>
</dbReference>
<evidence type="ECO:0000256" key="2">
    <source>
        <dbReference type="ARBA" id="ARBA00004606"/>
    </source>
</evidence>
<keyword evidence="8" id="KW-0336">GPI-anchor</keyword>
<comment type="subcellular location">
    <subcellularLocation>
        <location evidence="3">Cell membrane</location>
        <topology evidence="3">Lipid-anchor</topology>
        <topology evidence="3">GPI-anchor</topology>
    </subcellularLocation>
    <subcellularLocation>
        <location evidence="2">Membrane</location>
        <topology evidence="2">Single-pass type II membrane protein</topology>
    </subcellularLocation>
</comment>
<dbReference type="FunFam" id="2.60.40.1730:FF:000012">
    <property type="entry name" value="Aminopeptidase N"/>
    <property type="match status" value="1"/>
</dbReference>
<dbReference type="InterPro" id="IPR050344">
    <property type="entry name" value="Peptidase_M1_aminopeptidases"/>
</dbReference>
<dbReference type="AlphaFoldDB" id="A0AAD8A4C1"/>
<evidence type="ECO:0000313" key="30">
    <source>
        <dbReference type="Proteomes" id="UP001233999"/>
    </source>
</evidence>
<comment type="cofactor">
    <cofactor evidence="23">
        <name>Zn(2+)</name>
        <dbReference type="ChEBI" id="CHEBI:29105"/>
    </cofactor>
    <text evidence="23">Binds 1 zinc ion per subunit.</text>
</comment>
<dbReference type="GO" id="GO:0042277">
    <property type="term" value="F:peptide binding"/>
    <property type="evidence" value="ECO:0007669"/>
    <property type="project" value="TreeGrafter"/>
</dbReference>
<feature type="binding site" evidence="23">
    <location>
        <position position="326"/>
    </location>
    <ligand>
        <name>Zn(2+)</name>
        <dbReference type="ChEBI" id="CHEBI:29105"/>
        <note>catalytic</note>
    </ligand>
</feature>
<evidence type="ECO:0000256" key="18">
    <source>
        <dbReference type="ARBA" id="ARBA00023136"/>
    </source>
</evidence>
<dbReference type="Pfam" id="PF01433">
    <property type="entry name" value="Peptidase_M1"/>
    <property type="match status" value="1"/>
</dbReference>
<keyword evidence="18" id="KW-0472">Membrane</keyword>
<evidence type="ECO:0000256" key="24">
    <source>
        <dbReference type="PIRSR" id="PIRSR634016-4"/>
    </source>
</evidence>
<keyword evidence="10" id="KW-0812">Transmembrane</keyword>
<evidence type="ECO:0000259" key="28">
    <source>
        <dbReference type="Pfam" id="PF17900"/>
    </source>
</evidence>